<organism evidence="10 11">
    <name type="scientific">Dethiosulfatibacter aminovorans DSM 17477</name>
    <dbReference type="NCBI Taxonomy" id="1121476"/>
    <lineage>
        <taxon>Bacteria</taxon>
        <taxon>Bacillati</taxon>
        <taxon>Bacillota</taxon>
        <taxon>Tissierellia</taxon>
        <taxon>Dethiosulfatibacter</taxon>
    </lineage>
</organism>
<feature type="transmembrane region" description="Helical" evidence="8">
    <location>
        <begin position="205"/>
        <end position="225"/>
    </location>
</feature>
<feature type="transmembrane region" description="Helical" evidence="8">
    <location>
        <begin position="69"/>
        <end position="92"/>
    </location>
</feature>
<sequence length="535" mass="59388">MTDIPLVGFVLIPVIAGLLLYLKPSRITLASTLAVQALILFFNIKYMLLLQSSGEILECLSGYPLPLGMALKLDMLSSIMLLMNNLLFPLMVVFNMKKEYMNKLFIFLFLSLQGLINGIFLTTDFFNFYILMDAATVIVSILIMYKKDSRSMYDGMIYLMVNMAGMAFFLLGIGYIYRYFGALDFITVSRLIKEVDNPGPLVMPYAMMLTGISLKAALMPLFSWLPKAHGTPSAPSIISSILSGIFIKLGVYMFIRLSIMFGPIVDVSDYFLFMGYITSIAGFIFAISQSDIKLILAYHTISQVGLIVIGLSMNNLKAYDGALYHMLAHGIFKSLLFLIAGILVEMFHTRKISEIRGLWHHSKILSISLIAAVLSITGAPFFSGGYSKHLIMYSANGIFAPFILKIISAGTMISFIKFFKVIFSRPSATPVRKPGVNETAVISVMALLCLFLGVFGDNFILLATGHASSYSIFSQIGHLPTYVLTFAISYLVYVAIIKDRLWITRVRGFELGFNSISLSIISFFAMSLMVLSLSI</sequence>
<evidence type="ECO:0000256" key="8">
    <source>
        <dbReference type="SAM" id="Phobius"/>
    </source>
</evidence>
<feature type="transmembrane region" description="Helical" evidence="8">
    <location>
        <begin position="128"/>
        <end position="145"/>
    </location>
</feature>
<evidence type="ECO:0000259" key="9">
    <source>
        <dbReference type="Pfam" id="PF00361"/>
    </source>
</evidence>
<evidence type="ECO:0000256" key="5">
    <source>
        <dbReference type="ARBA" id="ARBA00022989"/>
    </source>
</evidence>
<evidence type="ECO:0000256" key="6">
    <source>
        <dbReference type="ARBA" id="ARBA00023136"/>
    </source>
</evidence>
<feature type="transmembrane region" description="Helical" evidence="8">
    <location>
        <begin position="398"/>
        <end position="419"/>
    </location>
</feature>
<dbReference type="InterPro" id="IPR001750">
    <property type="entry name" value="ND/Mrp_TM"/>
</dbReference>
<feature type="transmembrane region" description="Helical" evidence="8">
    <location>
        <begin position="157"/>
        <end position="177"/>
    </location>
</feature>
<dbReference type="EMBL" id="FQZL01000011">
    <property type="protein sequence ID" value="SHJ12822.1"/>
    <property type="molecule type" value="Genomic_DNA"/>
</dbReference>
<keyword evidence="6 8" id="KW-0472">Membrane</keyword>
<feature type="transmembrane region" description="Helical" evidence="8">
    <location>
        <begin position="29"/>
        <end position="49"/>
    </location>
</feature>
<feature type="transmembrane region" description="Helical" evidence="8">
    <location>
        <begin position="476"/>
        <end position="497"/>
    </location>
</feature>
<feature type="transmembrane region" description="Helical" evidence="8">
    <location>
        <begin position="322"/>
        <end position="344"/>
    </location>
</feature>
<evidence type="ECO:0000313" key="11">
    <source>
        <dbReference type="Proteomes" id="UP000184052"/>
    </source>
</evidence>
<dbReference type="Pfam" id="PF00361">
    <property type="entry name" value="Proton_antipo_M"/>
    <property type="match status" value="1"/>
</dbReference>
<comment type="subcellular location">
    <subcellularLocation>
        <location evidence="1">Cell membrane</location>
        <topology evidence="1">Multi-pass membrane protein</topology>
    </subcellularLocation>
    <subcellularLocation>
        <location evidence="7">Membrane</location>
        <topology evidence="7">Multi-pass membrane protein</topology>
    </subcellularLocation>
</comment>
<feature type="transmembrane region" description="Helical" evidence="8">
    <location>
        <begin position="6"/>
        <end position="22"/>
    </location>
</feature>
<dbReference type="STRING" id="1121476.SAMN02745751_01818"/>
<evidence type="ECO:0000256" key="2">
    <source>
        <dbReference type="ARBA" id="ARBA00005346"/>
    </source>
</evidence>
<dbReference type="PRINTS" id="PR01437">
    <property type="entry name" value="NUOXDRDTASE4"/>
</dbReference>
<evidence type="ECO:0000313" key="10">
    <source>
        <dbReference type="EMBL" id="SHJ12822.1"/>
    </source>
</evidence>
<dbReference type="GO" id="GO:0008137">
    <property type="term" value="F:NADH dehydrogenase (ubiquinone) activity"/>
    <property type="evidence" value="ECO:0007669"/>
    <property type="project" value="InterPro"/>
</dbReference>
<name>A0A1M6GSB1_9FIRM</name>
<feature type="transmembrane region" description="Helical" evidence="8">
    <location>
        <begin position="509"/>
        <end position="533"/>
    </location>
</feature>
<dbReference type="Proteomes" id="UP000184052">
    <property type="component" value="Unassembled WGS sequence"/>
</dbReference>
<dbReference type="PANTHER" id="PTHR42703">
    <property type="entry name" value="NADH DEHYDROGENASE"/>
    <property type="match status" value="1"/>
</dbReference>
<keyword evidence="11" id="KW-1185">Reference proteome</keyword>
<evidence type="ECO:0000256" key="1">
    <source>
        <dbReference type="ARBA" id="ARBA00004651"/>
    </source>
</evidence>
<evidence type="ECO:0000256" key="3">
    <source>
        <dbReference type="ARBA" id="ARBA00022475"/>
    </source>
</evidence>
<keyword evidence="5 8" id="KW-1133">Transmembrane helix</keyword>
<evidence type="ECO:0000256" key="4">
    <source>
        <dbReference type="ARBA" id="ARBA00022692"/>
    </source>
</evidence>
<dbReference type="GO" id="GO:0005886">
    <property type="term" value="C:plasma membrane"/>
    <property type="evidence" value="ECO:0007669"/>
    <property type="project" value="UniProtKB-SubCell"/>
</dbReference>
<feature type="domain" description="NADH:quinone oxidoreductase/Mrp antiporter transmembrane" evidence="9">
    <location>
        <begin position="123"/>
        <end position="413"/>
    </location>
</feature>
<dbReference type="InterPro" id="IPR050586">
    <property type="entry name" value="CPA3_Na-H_Antiporter_D"/>
</dbReference>
<protein>
    <submittedName>
        <fullName evidence="10">Multisubunit sodium/proton antiporter, MrpD subunit</fullName>
    </submittedName>
</protein>
<accession>A0A1M6GSB1</accession>
<feature type="transmembrane region" description="Helical" evidence="8">
    <location>
        <begin position="440"/>
        <end position="464"/>
    </location>
</feature>
<comment type="similarity">
    <text evidence="2">Belongs to the CPA3 antiporters (TC 2.A.63) subunit D family.</text>
</comment>
<proteinExistence type="inferred from homology"/>
<keyword evidence="4 7" id="KW-0812">Transmembrane</keyword>
<feature type="transmembrane region" description="Helical" evidence="8">
    <location>
        <begin position="237"/>
        <end position="255"/>
    </location>
</feature>
<dbReference type="InterPro" id="IPR003918">
    <property type="entry name" value="NADH_UbQ_OxRdtase"/>
</dbReference>
<feature type="transmembrane region" description="Helical" evidence="8">
    <location>
        <begin position="295"/>
        <end position="316"/>
    </location>
</feature>
<dbReference type="RefSeq" id="WP_073049262.1">
    <property type="nucleotide sequence ID" value="NZ_FQZL01000011.1"/>
</dbReference>
<evidence type="ECO:0000256" key="7">
    <source>
        <dbReference type="RuleBase" id="RU000320"/>
    </source>
</evidence>
<feature type="transmembrane region" description="Helical" evidence="8">
    <location>
        <begin position="270"/>
        <end position="288"/>
    </location>
</feature>
<keyword evidence="3" id="KW-1003">Cell membrane</keyword>
<dbReference type="PANTHER" id="PTHR42703:SF1">
    <property type="entry name" value="NA(+)_H(+) ANTIPORTER SUBUNIT D1"/>
    <property type="match status" value="1"/>
</dbReference>
<dbReference type="OrthoDB" id="9807568at2"/>
<reference evidence="10 11" key="1">
    <citation type="submission" date="2016-11" db="EMBL/GenBank/DDBJ databases">
        <authorList>
            <person name="Jaros S."/>
            <person name="Januszkiewicz K."/>
            <person name="Wedrychowicz H."/>
        </authorList>
    </citation>
    <scope>NUCLEOTIDE SEQUENCE [LARGE SCALE GENOMIC DNA]</scope>
    <source>
        <strain evidence="10 11">DSM 17477</strain>
    </source>
</reference>
<gene>
    <name evidence="10" type="ORF">SAMN02745751_01818</name>
</gene>
<feature type="transmembrane region" description="Helical" evidence="8">
    <location>
        <begin position="104"/>
        <end position="122"/>
    </location>
</feature>
<feature type="transmembrane region" description="Helical" evidence="8">
    <location>
        <begin position="364"/>
        <end position="386"/>
    </location>
</feature>
<dbReference type="AlphaFoldDB" id="A0A1M6GSB1"/>
<dbReference type="GO" id="GO:0042773">
    <property type="term" value="P:ATP synthesis coupled electron transport"/>
    <property type="evidence" value="ECO:0007669"/>
    <property type="project" value="InterPro"/>
</dbReference>